<evidence type="ECO:0000256" key="7">
    <source>
        <dbReference type="ARBA" id="ARBA00023224"/>
    </source>
</evidence>
<dbReference type="Gene3D" id="1.20.1070.10">
    <property type="entry name" value="Rhodopsin 7-helix transmembrane proteins"/>
    <property type="match status" value="1"/>
</dbReference>
<dbReference type="RefSeq" id="XP_035825572.1">
    <property type="nucleotide sequence ID" value="XM_035969679.1"/>
</dbReference>
<evidence type="ECO:0000256" key="4">
    <source>
        <dbReference type="ARBA" id="ARBA00023040"/>
    </source>
</evidence>
<feature type="transmembrane region" description="Helical" evidence="10">
    <location>
        <begin position="273"/>
        <end position="294"/>
    </location>
</feature>
<evidence type="ECO:0000313" key="15">
    <source>
        <dbReference type="RefSeq" id="XP_035825573.1"/>
    </source>
</evidence>
<dbReference type="PANTHER" id="PTHR24243:SF230">
    <property type="entry name" value="G-PROTEIN COUPLED RECEPTORS FAMILY 1 PROFILE DOMAIN-CONTAINING PROTEIN"/>
    <property type="match status" value="1"/>
</dbReference>
<proteinExistence type="inferred from homology"/>
<evidence type="ECO:0000256" key="5">
    <source>
        <dbReference type="ARBA" id="ARBA00023136"/>
    </source>
</evidence>
<feature type="transmembrane region" description="Helical" evidence="10">
    <location>
        <begin position="184"/>
        <end position="206"/>
    </location>
</feature>
<keyword evidence="5 10" id="KW-0472">Membrane</keyword>
<dbReference type="SUPFAM" id="SSF81321">
    <property type="entry name" value="Family A G protein-coupled receptor-like"/>
    <property type="match status" value="1"/>
</dbReference>
<evidence type="ECO:0000313" key="12">
    <source>
        <dbReference type="Proteomes" id="UP000694888"/>
    </source>
</evidence>
<reference evidence="13 14" key="1">
    <citation type="submission" date="2025-05" db="UniProtKB">
        <authorList>
            <consortium name="RefSeq"/>
        </authorList>
    </citation>
    <scope>IDENTIFICATION</scope>
</reference>
<evidence type="ECO:0000313" key="13">
    <source>
        <dbReference type="RefSeq" id="XP_005098018.1"/>
    </source>
</evidence>
<feature type="compositionally biased region" description="Basic and acidic residues" evidence="9">
    <location>
        <begin position="430"/>
        <end position="442"/>
    </location>
</feature>
<gene>
    <name evidence="13 14 15" type="primary">LOC101847820</name>
</gene>
<dbReference type="PANTHER" id="PTHR24243">
    <property type="entry name" value="G-PROTEIN COUPLED RECEPTOR"/>
    <property type="match status" value="1"/>
</dbReference>
<feature type="domain" description="G-protein coupled receptors family 1 profile" evidence="11">
    <location>
        <begin position="115"/>
        <end position="388"/>
    </location>
</feature>
<dbReference type="PRINTS" id="PR00237">
    <property type="entry name" value="GPCRRHODOPSN"/>
</dbReference>
<feature type="compositionally biased region" description="Polar residues" evidence="9">
    <location>
        <begin position="445"/>
        <end position="454"/>
    </location>
</feature>
<feature type="transmembrane region" description="Helical" evidence="10">
    <location>
        <begin position="315"/>
        <end position="341"/>
    </location>
</feature>
<keyword evidence="4 8" id="KW-0297">G-protein coupled receptor</keyword>
<feature type="region of interest" description="Disordered" evidence="9">
    <location>
        <begin position="425"/>
        <end position="454"/>
    </location>
</feature>
<dbReference type="PROSITE" id="PS00237">
    <property type="entry name" value="G_PROTEIN_RECEP_F1_1"/>
    <property type="match status" value="1"/>
</dbReference>
<evidence type="ECO:0000256" key="2">
    <source>
        <dbReference type="ARBA" id="ARBA00022692"/>
    </source>
</evidence>
<keyword evidence="3 10" id="KW-1133">Transmembrane helix</keyword>
<dbReference type="RefSeq" id="XP_005098018.1">
    <property type="nucleotide sequence ID" value="XM_005097961.3"/>
</dbReference>
<evidence type="ECO:0000256" key="10">
    <source>
        <dbReference type="SAM" id="Phobius"/>
    </source>
</evidence>
<dbReference type="InterPro" id="IPR017452">
    <property type="entry name" value="GPCR_Rhodpsn_7TM"/>
</dbReference>
<keyword evidence="6 8" id="KW-0675">Receptor</keyword>
<dbReference type="PROSITE" id="PS50262">
    <property type="entry name" value="G_PROTEIN_RECEP_F1_2"/>
    <property type="match status" value="1"/>
</dbReference>
<dbReference type="RefSeq" id="XP_035825573.1">
    <property type="nucleotide sequence ID" value="XM_035969680.1"/>
</dbReference>
<evidence type="ECO:0000259" key="11">
    <source>
        <dbReference type="PROSITE" id="PS50262"/>
    </source>
</evidence>
<dbReference type="CDD" id="cd14978">
    <property type="entry name" value="7tmA_FMRFamide_R-like"/>
    <property type="match status" value="1"/>
</dbReference>
<evidence type="ECO:0000256" key="6">
    <source>
        <dbReference type="ARBA" id="ARBA00023170"/>
    </source>
</evidence>
<evidence type="ECO:0000256" key="8">
    <source>
        <dbReference type="RuleBase" id="RU000688"/>
    </source>
</evidence>
<protein>
    <submittedName>
        <fullName evidence="13 14">Cysteinyl leukotriene receptor 2 isoform X1</fullName>
    </submittedName>
</protein>
<keyword evidence="2 8" id="KW-0812">Transmembrane</keyword>
<keyword evidence="7 8" id="KW-0807">Transducer</keyword>
<dbReference type="Pfam" id="PF00001">
    <property type="entry name" value="7tm_1"/>
    <property type="match status" value="1"/>
</dbReference>
<sequence>MSSSSFRLVPGHSSGGLMVSVKDLCLFLKYRVMGLDICNESTSLNSSMCATVEENRELYKLLGLLAEHPDLQMNATNCSTLSKIEEDHTKVTALVVGSLFYAYFTPFVFVTGILGNSVSLSVFLCKSMRHLSASTYLAALSTSDLMVLIFYVLTEWLIRGVPVLSPDTKVTFMHVNGACQVIMYFHYVSRFLSAWLVVAFTVERYIGVCHPLHRRHICSPTSTKKIVFGFTVFSLVINIFKPLLSVVHDVELWGPMCTTYPQHRQLSFVLDSIYAVFITFIPFVIITVINILIIRRLVKHNRQQRLVRVVTEESVLRLEFTSILLVVSFCFVALNLPYFAIWCKLFLTSRFVNVQTFEDPDELDYFRGLALITRAIFCMNYCINFFLYSITGAYFRRQLRALFHYRSARYKQHSPCQGYCMHGSLQNSDSHSKNSLRRESVKSLRMTSTPQTWL</sequence>
<evidence type="ECO:0000256" key="9">
    <source>
        <dbReference type="SAM" id="MobiDB-lite"/>
    </source>
</evidence>
<comment type="similarity">
    <text evidence="8">Belongs to the G-protein coupled receptor 1 family.</text>
</comment>
<evidence type="ECO:0000313" key="14">
    <source>
        <dbReference type="RefSeq" id="XP_035825572.1"/>
    </source>
</evidence>
<feature type="transmembrane region" description="Helical" evidence="10">
    <location>
        <begin position="100"/>
        <end position="124"/>
    </location>
</feature>
<evidence type="ECO:0000256" key="3">
    <source>
        <dbReference type="ARBA" id="ARBA00022989"/>
    </source>
</evidence>
<keyword evidence="12" id="KW-1185">Reference proteome</keyword>
<comment type="subcellular location">
    <subcellularLocation>
        <location evidence="1">Membrane</location>
        <topology evidence="1">Multi-pass membrane protein</topology>
    </subcellularLocation>
</comment>
<feature type="transmembrane region" description="Helical" evidence="10">
    <location>
        <begin position="226"/>
        <end position="244"/>
    </location>
</feature>
<dbReference type="Proteomes" id="UP000694888">
    <property type="component" value="Unplaced"/>
</dbReference>
<evidence type="ECO:0000256" key="1">
    <source>
        <dbReference type="ARBA" id="ARBA00004141"/>
    </source>
</evidence>
<feature type="transmembrane region" description="Helical" evidence="10">
    <location>
        <begin position="136"/>
        <end position="158"/>
    </location>
</feature>
<dbReference type="InterPro" id="IPR000276">
    <property type="entry name" value="GPCR_Rhodpsn"/>
</dbReference>
<organism evidence="12 13">
    <name type="scientific">Aplysia californica</name>
    <name type="common">California sea hare</name>
    <dbReference type="NCBI Taxonomy" id="6500"/>
    <lineage>
        <taxon>Eukaryota</taxon>
        <taxon>Metazoa</taxon>
        <taxon>Spiralia</taxon>
        <taxon>Lophotrochozoa</taxon>
        <taxon>Mollusca</taxon>
        <taxon>Gastropoda</taxon>
        <taxon>Heterobranchia</taxon>
        <taxon>Euthyneura</taxon>
        <taxon>Tectipleura</taxon>
        <taxon>Aplysiida</taxon>
        <taxon>Aplysioidea</taxon>
        <taxon>Aplysiidae</taxon>
        <taxon>Aplysia</taxon>
    </lineage>
</organism>
<feature type="transmembrane region" description="Helical" evidence="10">
    <location>
        <begin position="371"/>
        <end position="395"/>
    </location>
</feature>
<accession>A0ABM0JNT0</accession>
<name>A0ABM0JNT0_APLCA</name>
<dbReference type="GeneID" id="101847820"/>